<dbReference type="AlphaFoldDB" id="A0A1W2FNV9"/>
<dbReference type="PANTHER" id="PTHR42924:SF11">
    <property type="entry name" value="POLYMERASE_HISTIDINOL PHOSPHATASE N-TERMINAL DOMAIN-CONTAINING PROTEIN"/>
    <property type="match status" value="1"/>
</dbReference>
<dbReference type="EMBL" id="FWXV01000009">
    <property type="protein sequence ID" value="SMD23667.1"/>
    <property type="molecule type" value="Genomic_DNA"/>
</dbReference>
<dbReference type="SUPFAM" id="SSF89550">
    <property type="entry name" value="PHP domain-like"/>
    <property type="match status" value="1"/>
</dbReference>
<evidence type="ECO:0000259" key="1">
    <source>
        <dbReference type="SMART" id="SM00481"/>
    </source>
</evidence>
<dbReference type="PANTHER" id="PTHR42924">
    <property type="entry name" value="EXONUCLEASE"/>
    <property type="match status" value="1"/>
</dbReference>
<dbReference type="Pfam" id="PF02811">
    <property type="entry name" value="PHP"/>
    <property type="match status" value="1"/>
</dbReference>
<protein>
    <recommendedName>
        <fullName evidence="1">Polymerase/histidinol phosphatase N-terminal domain-containing protein</fullName>
    </recommendedName>
</protein>
<dbReference type="InterPro" id="IPR003141">
    <property type="entry name" value="Pol/His_phosphatase_N"/>
</dbReference>
<sequence length="503" mass="54849">MLGAAVAGTSLAAAPPVSADITSELGRLLGRNRYRWLIGDHHTHTQYSYDAMYTVDNVVAGARLHGVDWLVITDHGYQAHEKSSVEPTNEDVRAARRKHREVLLWQGIEWNVPGAEHATVFFAPGTHEATLLRTFERDHDSRLTNSGSGSPENEAKALAAVRWLRQNTRDPIVVVNHPSRNGRVAPHELRAMRDTGLVIGMEGAPGAQADGFPKPNGNGGARGGYVNNPGSDSWPGYPAEAYRTYGGFDWMTAKLGGVWDSLLSEGKGFWITSNSDSHYNRGDVLTRPAVPGDYYDKTGKYPDPVNSGVPQLLAPYADFYPGEFSRTYVGATARTHSAVASALRAGRIWVTHGGLVDNLEFAAYGDGQFATYGERIRVRRGSSVTVVIAARLAYRPNGSGSIPKLRRLDLITGHTTGTASPDAMSAPGTIVAESFAPRWWPGHTVVFQHTFRDVRAPFYARVRGTDGNRHSPGGIEPVSDVIGDSDPFKDLWCYTNPVFVDVW</sequence>
<dbReference type="Proteomes" id="UP000192674">
    <property type="component" value="Unassembled WGS sequence"/>
</dbReference>
<dbReference type="GO" id="GO:0004534">
    <property type="term" value="F:5'-3' RNA exonuclease activity"/>
    <property type="evidence" value="ECO:0007669"/>
    <property type="project" value="TreeGrafter"/>
</dbReference>
<accession>A0A1W2FNV9</accession>
<keyword evidence="3" id="KW-1185">Reference proteome</keyword>
<gene>
    <name evidence="2" type="ORF">SAMN05661093_08154</name>
</gene>
<reference evidence="2 3" key="1">
    <citation type="submission" date="2017-04" db="EMBL/GenBank/DDBJ databases">
        <authorList>
            <person name="Afonso C.L."/>
            <person name="Miller P.J."/>
            <person name="Scott M.A."/>
            <person name="Spackman E."/>
            <person name="Goraichik I."/>
            <person name="Dimitrov K.M."/>
            <person name="Suarez D.L."/>
            <person name="Swayne D.E."/>
        </authorList>
    </citation>
    <scope>NUCLEOTIDE SEQUENCE [LARGE SCALE GENOMIC DNA]</scope>
    <source>
        <strain evidence="2 3">DSM 43828</strain>
    </source>
</reference>
<dbReference type="Gene3D" id="3.20.20.140">
    <property type="entry name" value="Metal-dependent hydrolases"/>
    <property type="match status" value="1"/>
</dbReference>
<evidence type="ECO:0000313" key="3">
    <source>
        <dbReference type="Proteomes" id="UP000192674"/>
    </source>
</evidence>
<organism evidence="2 3">
    <name type="scientific">Kibdelosporangium aridum</name>
    <dbReference type="NCBI Taxonomy" id="2030"/>
    <lineage>
        <taxon>Bacteria</taxon>
        <taxon>Bacillati</taxon>
        <taxon>Actinomycetota</taxon>
        <taxon>Actinomycetes</taxon>
        <taxon>Pseudonocardiales</taxon>
        <taxon>Pseudonocardiaceae</taxon>
        <taxon>Kibdelosporangium</taxon>
    </lineage>
</organism>
<dbReference type="GO" id="GO:0035312">
    <property type="term" value="F:5'-3' DNA exonuclease activity"/>
    <property type="evidence" value="ECO:0007669"/>
    <property type="project" value="TreeGrafter"/>
</dbReference>
<dbReference type="SMART" id="SM00481">
    <property type="entry name" value="POLIIIAc"/>
    <property type="match status" value="1"/>
</dbReference>
<evidence type="ECO:0000313" key="2">
    <source>
        <dbReference type="EMBL" id="SMD23667.1"/>
    </source>
</evidence>
<dbReference type="InterPro" id="IPR016195">
    <property type="entry name" value="Pol/histidinol_Pase-like"/>
</dbReference>
<name>A0A1W2FNV9_KIBAR</name>
<dbReference type="InterPro" id="IPR004013">
    <property type="entry name" value="PHP_dom"/>
</dbReference>
<feature type="domain" description="Polymerase/histidinol phosphatase N-terminal" evidence="1">
    <location>
        <begin position="39"/>
        <end position="114"/>
    </location>
</feature>
<proteinExistence type="predicted"/>
<dbReference type="InterPro" id="IPR052018">
    <property type="entry name" value="PHP_domain"/>
</dbReference>